<comment type="catalytic activity">
    <reaction evidence="9 10">
        <text>L-cysteinyl-[protein] + hexadecanoyl-CoA = S-hexadecanoyl-L-cysteinyl-[protein] + CoA</text>
        <dbReference type="Rhea" id="RHEA:36683"/>
        <dbReference type="Rhea" id="RHEA-COMP:10131"/>
        <dbReference type="Rhea" id="RHEA-COMP:11032"/>
        <dbReference type="ChEBI" id="CHEBI:29950"/>
        <dbReference type="ChEBI" id="CHEBI:57287"/>
        <dbReference type="ChEBI" id="CHEBI:57379"/>
        <dbReference type="ChEBI" id="CHEBI:74151"/>
        <dbReference type="EC" id="2.3.1.225"/>
    </reaction>
</comment>
<dbReference type="PANTHER" id="PTHR22883:SF43">
    <property type="entry name" value="PALMITOYLTRANSFERASE APP"/>
    <property type="match status" value="1"/>
</dbReference>
<dbReference type="GO" id="GO:0005794">
    <property type="term" value="C:Golgi apparatus"/>
    <property type="evidence" value="ECO:0007669"/>
    <property type="project" value="TreeGrafter"/>
</dbReference>
<evidence type="ECO:0000256" key="6">
    <source>
        <dbReference type="ARBA" id="ARBA00023139"/>
    </source>
</evidence>
<dbReference type="Pfam" id="PF01529">
    <property type="entry name" value="DHHC"/>
    <property type="match status" value="1"/>
</dbReference>
<evidence type="ECO:0000313" key="14">
    <source>
        <dbReference type="Proteomes" id="UP001230051"/>
    </source>
</evidence>
<keyword evidence="6" id="KW-0564">Palmitate</keyword>
<dbReference type="GO" id="GO:0005783">
    <property type="term" value="C:endoplasmic reticulum"/>
    <property type="evidence" value="ECO:0007669"/>
    <property type="project" value="TreeGrafter"/>
</dbReference>
<protein>
    <recommendedName>
        <fullName evidence="10">Palmitoyltransferase</fullName>
        <ecNumber evidence="10">2.3.1.225</ecNumber>
    </recommendedName>
</protein>
<organism evidence="13 14">
    <name type="scientific">Acipenser oxyrinchus oxyrinchus</name>
    <dbReference type="NCBI Taxonomy" id="40147"/>
    <lineage>
        <taxon>Eukaryota</taxon>
        <taxon>Metazoa</taxon>
        <taxon>Chordata</taxon>
        <taxon>Craniata</taxon>
        <taxon>Vertebrata</taxon>
        <taxon>Euteleostomi</taxon>
        <taxon>Actinopterygii</taxon>
        <taxon>Chondrostei</taxon>
        <taxon>Acipenseriformes</taxon>
        <taxon>Acipenseridae</taxon>
        <taxon>Acipenser</taxon>
    </lineage>
</organism>
<keyword evidence="3 10" id="KW-0812">Transmembrane</keyword>
<dbReference type="EC" id="2.3.1.225" evidence="10"/>
<evidence type="ECO:0000256" key="4">
    <source>
        <dbReference type="ARBA" id="ARBA00022989"/>
    </source>
</evidence>
<dbReference type="GO" id="GO:0006612">
    <property type="term" value="P:protein targeting to membrane"/>
    <property type="evidence" value="ECO:0007669"/>
    <property type="project" value="TreeGrafter"/>
</dbReference>
<feature type="transmembrane region" description="Helical" evidence="10">
    <location>
        <begin position="143"/>
        <end position="170"/>
    </location>
</feature>
<evidence type="ECO:0000259" key="12">
    <source>
        <dbReference type="Pfam" id="PF01529"/>
    </source>
</evidence>
<keyword evidence="7" id="KW-0449">Lipoprotein</keyword>
<accession>A0AAD8GH57</accession>
<sequence>MATNEKKRPHWFIRSLGPTFTSCMLLGLSSLYFTFPCVWLTMNVSVAFPICSGVLFVVSFINFLVTSFMDPGILHQGTPVPGPLEVNELIVNGLECDVRWCVKCEFYRPPRSRHCRHCDICVEEFDHHCAWMNNCVGRRNYRFFFFFVVFLILYKLVVLGSSTTYLVLTWSQPFTLQKTCTVILIVPTLLFLIQVLPLLGFHIKFITEAAHTYDGDFFDYEEGNPFDEGCKRNWLFTFCTPVGPRYMKSSKTEKMKRRAKEIFEPVPLEEARTPNYASCHANINHKEVLGRLLDAKNNQPGSVFQRLCCSRKSGSNSCEVEKEAESKDPQKVEIPDIFAAGDSELSAEGLQGYDANSQQPVSSSSITLYETSV</sequence>
<dbReference type="Proteomes" id="UP001230051">
    <property type="component" value="Unassembled WGS sequence"/>
</dbReference>
<comment type="similarity">
    <text evidence="10">Belongs to the DHHC palmitoyltransferase family.</text>
</comment>
<feature type="domain" description="Palmitoyltransferase DHHC" evidence="12">
    <location>
        <begin position="99"/>
        <end position="210"/>
    </location>
</feature>
<keyword evidence="14" id="KW-1185">Reference proteome</keyword>
<feature type="region of interest" description="Disordered" evidence="11">
    <location>
        <begin position="349"/>
        <end position="373"/>
    </location>
</feature>
<dbReference type="InterPro" id="IPR001594">
    <property type="entry name" value="Palmitoyltrfase_DHHC"/>
</dbReference>
<evidence type="ECO:0000256" key="1">
    <source>
        <dbReference type="ARBA" id="ARBA00004127"/>
    </source>
</evidence>
<keyword evidence="5 10" id="KW-0472">Membrane</keyword>
<evidence type="ECO:0000256" key="3">
    <source>
        <dbReference type="ARBA" id="ARBA00022692"/>
    </source>
</evidence>
<reference evidence="13" key="1">
    <citation type="submission" date="2022-02" db="EMBL/GenBank/DDBJ databases">
        <title>Atlantic sturgeon de novo genome assembly.</title>
        <authorList>
            <person name="Stock M."/>
            <person name="Klopp C."/>
            <person name="Guiguen Y."/>
            <person name="Cabau C."/>
            <person name="Parinello H."/>
            <person name="Santidrian Yebra-Pimentel E."/>
            <person name="Kuhl H."/>
            <person name="Dirks R.P."/>
            <person name="Guessner J."/>
            <person name="Wuertz S."/>
            <person name="Du K."/>
            <person name="Schartl M."/>
        </authorList>
    </citation>
    <scope>NUCLEOTIDE SEQUENCE</scope>
    <source>
        <strain evidence="13">STURGEONOMICS-FGT-2020</strain>
        <tissue evidence="13">Whole blood</tissue>
    </source>
</reference>
<keyword evidence="2 10" id="KW-0808">Transferase</keyword>
<evidence type="ECO:0000313" key="13">
    <source>
        <dbReference type="EMBL" id="KAK1174169.1"/>
    </source>
</evidence>
<comment type="subcellular location">
    <subcellularLocation>
        <location evidence="1">Endomembrane system</location>
        <topology evidence="1">Multi-pass membrane protein</topology>
    </subcellularLocation>
</comment>
<evidence type="ECO:0000256" key="9">
    <source>
        <dbReference type="ARBA" id="ARBA00048048"/>
    </source>
</evidence>
<evidence type="ECO:0000256" key="7">
    <source>
        <dbReference type="ARBA" id="ARBA00023288"/>
    </source>
</evidence>
<dbReference type="EMBL" id="JAGXEW010000002">
    <property type="protein sequence ID" value="KAK1174169.1"/>
    <property type="molecule type" value="Genomic_DNA"/>
</dbReference>
<evidence type="ECO:0000256" key="5">
    <source>
        <dbReference type="ARBA" id="ARBA00023136"/>
    </source>
</evidence>
<evidence type="ECO:0000256" key="10">
    <source>
        <dbReference type="RuleBase" id="RU079119"/>
    </source>
</evidence>
<comment type="domain">
    <text evidence="10">The DHHC domain is required for palmitoyltransferase activity.</text>
</comment>
<dbReference type="PANTHER" id="PTHR22883">
    <property type="entry name" value="ZINC FINGER DHHC DOMAIN CONTAINING PROTEIN"/>
    <property type="match status" value="1"/>
</dbReference>
<evidence type="ECO:0000256" key="11">
    <source>
        <dbReference type="SAM" id="MobiDB-lite"/>
    </source>
</evidence>
<dbReference type="GO" id="GO:0019706">
    <property type="term" value="F:protein-cysteine S-palmitoyltransferase activity"/>
    <property type="evidence" value="ECO:0007669"/>
    <property type="project" value="UniProtKB-EC"/>
</dbReference>
<evidence type="ECO:0000256" key="2">
    <source>
        <dbReference type="ARBA" id="ARBA00022679"/>
    </source>
</evidence>
<comment type="caution">
    <text evidence="13">The sequence shown here is derived from an EMBL/GenBank/DDBJ whole genome shotgun (WGS) entry which is preliminary data.</text>
</comment>
<dbReference type="PROSITE" id="PS50216">
    <property type="entry name" value="DHHC"/>
    <property type="match status" value="1"/>
</dbReference>
<keyword evidence="4 10" id="KW-1133">Transmembrane helix</keyword>
<feature type="transmembrane region" description="Helical" evidence="10">
    <location>
        <begin position="12"/>
        <end position="34"/>
    </location>
</feature>
<evidence type="ECO:0000256" key="8">
    <source>
        <dbReference type="ARBA" id="ARBA00023315"/>
    </source>
</evidence>
<keyword evidence="8 10" id="KW-0012">Acyltransferase</keyword>
<name>A0AAD8GH57_ACIOX</name>
<dbReference type="InterPro" id="IPR039859">
    <property type="entry name" value="PFA4/ZDH16/20/ERF2-like"/>
</dbReference>
<feature type="transmembrane region" description="Helical" evidence="10">
    <location>
        <begin position="46"/>
        <end position="65"/>
    </location>
</feature>
<dbReference type="AlphaFoldDB" id="A0AAD8GH57"/>
<feature type="compositionally biased region" description="Polar residues" evidence="11">
    <location>
        <begin position="354"/>
        <end position="373"/>
    </location>
</feature>
<feature type="transmembrane region" description="Helical" evidence="10">
    <location>
        <begin position="182"/>
        <end position="201"/>
    </location>
</feature>
<proteinExistence type="inferred from homology"/>
<gene>
    <name evidence="13" type="primary">ZDHHC8</name>
    <name evidence="13" type="ORF">AOXY_G1623</name>
</gene>